<reference evidence="1 2" key="1">
    <citation type="journal article" date="2014" name="PLoS Genet.">
        <title>Phylogenetically driven sequencing of extremely halophilic archaea reveals strategies for static and dynamic osmo-response.</title>
        <authorList>
            <person name="Becker E.A."/>
            <person name="Seitzer P.M."/>
            <person name="Tritt A."/>
            <person name="Larsen D."/>
            <person name="Krusor M."/>
            <person name="Yao A.I."/>
            <person name="Wu D."/>
            <person name="Madern D."/>
            <person name="Eisen J.A."/>
            <person name="Darling A.E."/>
            <person name="Facciotti M.T."/>
        </authorList>
    </citation>
    <scope>NUCLEOTIDE SEQUENCE [LARGE SCALE GENOMIC DNA]</scope>
    <source>
        <strain evidence="1 2">JCM 10717</strain>
    </source>
</reference>
<comment type="caution">
    <text evidence="1">The sequence shown here is derived from an EMBL/GenBank/DDBJ whole genome shotgun (WGS) entry which is preliminary data.</text>
</comment>
<accession>M0IC08</accession>
<dbReference type="PATRIC" id="fig|1227458.3.peg.985"/>
<evidence type="ECO:0000313" key="1">
    <source>
        <dbReference type="EMBL" id="ELZ93567.1"/>
    </source>
</evidence>
<name>M0IC08_HALVO</name>
<sequence>MPATHHHDHYAWHVRGKTYGAEQIRIGDHVDEYTLEWDDRTKHWRVEPMRNAHVYPAVQSDTSPADWPRELTLAELDAVDVPQTHRRDADLPDHLVDYGGEPWFGADN</sequence>
<organism evidence="1 2">
    <name type="scientific">Haloferax volcanii JCM 10717</name>
    <dbReference type="NCBI Taxonomy" id="1227458"/>
    <lineage>
        <taxon>Archaea</taxon>
        <taxon>Methanobacteriati</taxon>
        <taxon>Methanobacteriota</taxon>
        <taxon>Stenosarchaea group</taxon>
        <taxon>Halobacteria</taxon>
        <taxon>Halobacteriales</taxon>
        <taxon>Haloferacaceae</taxon>
        <taxon>Haloferax</taxon>
    </lineage>
</organism>
<dbReference type="EMBL" id="AOLL01000009">
    <property type="protein sequence ID" value="ELZ93567.1"/>
    <property type="molecule type" value="Genomic_DNA"/>
</dbReference>
<dbReference type="AlphaFoldDB" id="M0IC08"/>
<proteinExistence type="predicted"/>
<dbReference type="Proteomes" id="UP000011577">
    <property type="component" value="Unassembled WGS sequence"/>
</dbReference>
<protein>
    <submittedName>
        <fullName evidence="1">Uncharacterized protein</fullName>
    </submittedName>
</protein>
<gene>
    <name evidence="1" type="ORF">C452_05083</name>
</gene>
<evidence type="ECO:0000313" key="2">
    <source>
        <dbReference type="Proteomes" id="UP000011577"/>
    </source>
</evidence>